<dbReference type="Gene3D" id="1.25.40.20">
    <property type="entry name" value="Ankyrin repeat-containing domain"/>
    <property type="match status" value="2"/>
</dbReference>
<dbReference type="SUPFAM" id="SSF48403">
    <property type="entry name" value="Ankyrin repeat"/>
    <property type="match status" value="1"/>
</dbReference>
<gene>
    <name evidence="4" type="ORF">PHLCEN_2v8026</name>
</gene>
<dbReference type="InterPro" id="IPR002110">
    <property type="entry name" value="Ankyrin_rpt"/>
</dbReference>
<evidence type="ECO:0000313" key="5">
    <source>
        <dbReference type="Proteomes" id="UP000186601"/>
    </source>
</evidence>
<dbReference type="OrthoDB" id="194358at2759"/>
<dbReference type="Proteomes" id="UP000186601">
    <property type="component" value="Unassembled WGS sequence"/>
</dbReference>
<dbReference type="Pfam" id="PF12796">
    <property type="entry name" value="Ank_2"/>
    <property type="match status" value="1"/>
</dbReference>
<dbReference type="STRING" id="98765.A0A2R6NUU0"/>
<feature type="repeat" description="ANK" evidence="3">
    <location>
        <begin position="582"/>
        <end position="614"/>
    </location>
</feature>
<dbReference type="PANTHER" id="PTHR24171:SF9">
    <property type="entry name" value="ANKYRIN REPEAT DOMAIN-CONTAINING PROTEIN 39"/>
    <property type="match status" value="1"/>
</dbReference>
<evidence type="ECO:0000256" key="1">
    <source>
        <dbReference type="ARBA" id="ARBA00022737"/>
    </source>
</evidence>
<dbReference type="PROSITE" id="PS50297">
    <property type="entry name" value="ANK_REP_REGION"/>
    <property type="match status" value="2"/>
</dbReference>
<protein>
    <submittedName>
        <fullName evidence="4">Uncharacterized protein</fullName>
    </submittedName>
</protein>
<dbReference type="InterPro" id="IPR036770">
    <property type="entry name" value="Ankyrin_rpt-contain_sf"/>
</dbReference>
<comment type="caution">
    <text evidence="4">The sequence shown here is derived from an EMBL/GenBank/DDBJ whole genome shotgun (WGS) entry which is preliminary data.</text>
</comment>
<evidence type="ECO:0000256" key="3">
    <source>
        <dbReference type="PROSITE-ProRule" id="PRU00023"/>
    </source>
</evidence>
<accession>A0A2R6NUU0</accession>
<evidence type="ECO:0000313" key="4">
    <source>
        <dbReference type="EMBL" id="PSR77161.1"/>
    </source>
</evidence>
<proteinExistence type="predicted"/>
<organism evidence="4 5">
    <name type="scientific">Hermanssonia centrifuga</name>
    <dbReference type="NCBI Taxonomy" id="98765"/>
    <lineage>
        <taxon>Eukaryota</taxon>
        <taxon>Fungi</taxon>
        <taxon>Dikarya</taxon>
        <taxon>Basidiomycota</taxon>
        <taxon>Agaricomycotina</taxon>
        <taxon>Agaricomycetes</taxon>
        <taxon>Polyporales</taxon>
        <taxon>Meruliaceae</taxon>
        <taxon>Hermanssonia</taxon>
    </lineage>
</organism>
<reference evidence="4 5" key="1">
    <citation type="submission" date="2018-02" db="EMBL/GenBank/DDBJ databases">
        <title>Genome sequence of the basidiomycete white-rot fungus Phlebia centrifuga.</title>
        <authorList>
            <person name="Granchi Z."/>
            <person name="Peng M."/>
            <person name="de Vries R.P."/>
            <person name="Hilden K."/>
            <person name="Makela M.R."/>
            <person name="Grigoriev I."/>
            <person name="Riley R."/>
        </authorList>
    </citation>
    <scope>NUCLEOTIDE SEQUENCE [LARGE SCALE GENOMIC DNA]</scope>
    <source>
        <strain evidence="4 5">FBCC195</strain>
    </source>
</reference>
<feature type="repeat" description="ANK" evidence="3">
    <location>
        <begin position="549"/>
        <end position="581"/>
    </location>
</feature>
<dbReference type="PROSITE" id="PS50088">
    <property type="entry name" value="ANK_REPEAT"/>
    <property type="match status" value="2"/>
</dbReference>
<name>A0A2R6NUU0_9APHY</name>
<evidence type="ECO:0000256" key="2">
    <source>
        <dbReference type="ARBA" id="ARBA00023043"/>
    </source>
</evidence>
<sequence length="693" mass="77973">MADCAGTIIGIVAFGLHAAHRVYEVIDSIKDAPTDVFALKHDAKQIGNILLQLQQSRTLDSAVLPPSVDTAILKKPFEDALEEINSFIDNVAESRRDGKIRVKRLQWFLKGGRCEKLKGSLASLKTSIIAIVATSTSQSIDAVQALVVQLVEAQDQVSQKLDNFIRAHERWVVQEAVRFVDFQTQMVDRLARDPAFLMFVASSVAVQPPVASSTPPAVSTPVLDVSVSEGREASTEVQSHGQTRQRISFAPRTSRPLTTQDLKEPLQCEVPCECCCHDTRLTHATPYWGSPWFGNLYLPRSFFHWSFASCNVQTCRRTQKNRQIAKIKFFFPSWFVAVDMKIRLQAFPVHFYLQTPRRVPQMSPIFLCIRRMDIDGVRGLLMSGEATVNDVDEEGWGVLHYAATVIYNYSYEHVSGMLQLLVDEGAHVEWEDHQTHQTPLQLLQQLDFRRSDIGLVTSPLQTHIAGPVFHEDLIDTWEDWVERCGFSDVHRAVLTHRTRNMSLKDMLSGTVADINAPCGQMGLTPLEWGIYMRIPNTVEALLECGADVRKGYPLHRAASWGDVEALRLLVQAGADIGLPDDDGRTPLHDAAYYGNADYVEELIRIGGDNLDLDALDHYGDTALDDARTRREYYDEIGVATSGHDQIILVLSELQASRHTYSKYTRSGSGTTFLMNQWMPSRRNLRRFRYQNGV</sequence>
<dbReference type="AlphaFoldDB" id="A0A2R6NUU0"/>
<dbReference type="EMBL" id="MLYV02000810">
    <property type="protein sequence ID" value="PSR77161.1"/>
    <property type="molecule type" value="Genomic_DNA"/>
</dbReference>
<keyword evidence="2 3" id="KW-0040">ANK repeat</keyword>
<dbReference type="SMART" id="SM00248">
    <property type="entry name" value="ANK"/>
    <property type="match status" value="5"/>
</dbReference>
<dbReference type="PANTHER" id="PTHR24171">
    <property type="entry name" value="ANKYRIN REPEAT DOMAIN-CONTAINING PROTEIN 39-RELATED"/>
    <property type="match status" value="1"/>
</dbReference>
<keyword evidence="1" id="KW-0677">Repeat</keyword>
<keyword evidence="5" id="KW-1185">Reference proteome</keyword>